<name>A0A455VRD7_9GAMM</name>
<dbReference type="CDD" id="cd05920">
    <property type="entry name" value="23DHB-AMP_lg"/>
    <property type="match status" value="1"/>
</dbReference>
<keyword evidence="2 5" id="KW-0436">Ligase</keyword>
<dbReference type="InterPro" id="IPR025110">
    <property type="entry name" value="AMP-bd_C"/>
</dbReference>
<dbReference type="EMBL" id="AP019531">
    <property type="protein sequence ID" value="BBI91621.1"/>
    <property type="molecule type" value="Genomic_DNA"/>
</dbReference>
<accession>A0A455VRD7</accession>
<dbReference type="SUPFAM" id="SSF56801">
    <property type="entry name" value="Acetyl-CoA synthetase-like"/>
    <property type="match status" value="1"/>
</dbReference>
<proteinExistence type="predicted"/>
<evidence type="ECO:0000259" key="3">
    <source>
        <dbReference type="Pfam" id="PF00501"/>
    </source>
</evidence>
<dbReference type="Pfam" id="PF13193">
    <property type="entry name" value="AMP-binding_C"/>
    <property type="match status" value="1"/>
</dbReference>
<dbReference type="Gene3D" id="2.30.38.10">
    <property type="entry name" value="Luciferase, Domain 3"/>
    <property type="match status" value="1"/>
</dbReference>
<dbReference type="Proteomes" id="UP000324392">
    <property type="component" value="Chromosome"/>
</dbReference>
<evidence type="ECO:0000259" key="4">
    <source>
        <dbReference type="Pfam" id="PF13193"/>
    </source>
</evidence>
<gene>
    <name evidence="5" type="primary">ybtE</name>
    <name evidence="5" type="ORF">SSYIS1_08850</name>
</gene>
<dbReference type="Gene3D" id="3.40.50.980">
    <property type="match status" value="2"/>
</dbReference>
<dbReference type="RefSeq" id="WP_006708985.1">
    <property type="nucleotide sequence ID" value="NZ_AP019531.1"/>
</dbReference>
<sequence length="529" mass="58313">MTDPEIFEPLIRQFPSPLLGEQLGTWASRYTSSIALIDKDETLSYQALNERVDRLAAGLFTLGLHSGERVIVQLPNSCTFVTLLFALLRTGAVPVLAMPSQRAADIDALIALAEPAAYVIPGESHAELAKQVRDKHACLRHILVAETSHNERTFTPLFSLQGERCEWPHPDVADTALLLLSGGTTGTPKLIPRTHADYSYNFSTSAKLCEINRNSVYLAVLPIAHNFPLACPGILGTLSCGGKVVLADNASCDEVMPLIARKKVTHVALVPALAQLWVQAREWENSDLSSLRVIQVGGARLDSTLAEKIITTIGGILQQVFGMAEGLLCYTRLDDPRSTVLNTQGRPLSPYDEVRIVDEDENDVLPGKIGQLLTRGPYTIAGYYRAPAHNAQAFTIEGFYRTGDCVRCDEWGNMQVVGRIKEQINRAGEKIAAAEVESMLMRLPNIEDCAVVAVPDPLLGERICAFIIPPPVHSNIQQWREYLGNMGISLWKIPDQFEFLYHWPLTAVGKIDKKRLVALAAERYVENSR</sequence>
<organism evidence="5 6">
    <name type="scientific">Serratia symbiotica</name>
    <dbReference type="NCBI Taxonomy" id="138074"/>
    <lineage>
        <taxon>Bacteria</taxon>
        <taxon>Pseudomonadati</taxon>
        <taxon>Pseudomonadota</taxon>
        <taxon>Gammaproteobacteria</taxon>
        <taxon>Enterobacterales</taxon>
        <taxon>Yersiniaceae</taxon>
        <taxon>Serratia</taxon>
    </lineage>
</organism>
<dbReference type="FunFam" id="3.40.50.980:FF:000003">
    <property type="entry name" value="Vibriobactin-specific 2,3-dihydroxybenzoate-AMP ligase"/>
    <property type="match status" value="1"/>
</dbReference>
<dbReference type="Gene3D" id="3.30.300.30">
    <property type="match status" value="1"/>
</dbReference>
<comment type="pathway">
    <text evidence="1">Siderophore biosynthesis.</text>
</comment>
<evidence type="ECO:0000313" key="5">
    <source>
        <dbReference type="EMBL" id="BBI91621.1"/>
    </source>
</evidence>
<dbReference type="InterPro" id="IPR000873">
    <property type="entry name" value="AMP-dep_synth/lig_dom"/>
</dbReference>
<dbReference type="FunFam" id="2.30.38.10:FF:000003">
    <property type="entry name" value="Vibriobactin-specific 2,3-dihydroxybenzoate-AMP ligase"/>
    <property type="match status" value="1"/>
</dbReference>
<dbReference type="GO" id="GO:0016878">
    <property type="term" value="F:acid-thiol ligase activity"/>
    <property type="evidence" value="ECO:0007669"/>
    <property type="project" value="UniProtKB-ARBA"/>
</dbReference>
<dbReference type="Pfam" id="PF00501">
    <property type="entry name" value="AMP-binding"/>
    <property type="match status" value="1"/>
</dbReference>
<evidence type="ECO:0000256" key="2">
    <source>
        <dbReference type="ARBA" id="ARBA00022598"/>
    </source>
</evidence>
<feature type="domain" description="AMP-dependent synthetase/ligase" evidence="3">
    <location>
        <begin position="26"/>
        <end position="384"/>
    </location>
</feature>
<reference evidence="5 6" key="1">
    <citation type="submission" date="2019-03" db="EMBL/GenBank/DDBJ databases">
        <title>The genome sequence of Candidatus Serratia symbiotica strain IS.</title>
        <authorList>
            <person name="Nikoh N."/>
            <person name="Koga R."/>
            <person name="Oshima K."/>
            <person name="Hattori M."/>
            <person name="Fukatsu T."/>
        </authorList>
    </citation>
    <scope>NUCLEOTIDE SEQUENCE [LARGE SCALE GENOMIC DNA]</scope>
    <source>
        <strain evidence="5 6">IS</strain>
    </source>
</reference>
<dbReference type="PANTHER" id="PTHR43767:SF1">
    <property type="entry name" value="NONRIBOSOMAL PEPTIDE SYNTHASE PES1 (EUROFUNG)-RELATED"/>
    <property type="match status" value="1"/>
</dbReference>
<dbReference type="InterPro" id="IPR045851">
    <property type="entry name" value="AMP-bd_C_sf"/>
</dbReference>
<evidence type="ECO:0000256" key="1">
    <source>
        <dbReference type="ARBA" id="ARBA00004924"/>
    </source>
</evidence>
<evidence type="ECO:0000313" key="6">
    <source>
        <dbReference type="Proteomes" id="UP000324392"/>
    </source>
</evidence>
<dbReference type="InterPro" id="IPR050237">
    <property type="entry name" value="ATP-dep_AMP-bd_enzyme"/>
</dbReference>
<dbReference type="AlphaFoldDB" id="A0A455VRD7"/>
<protein>
    <submittedName>
        <fullName evidence="5">Salicyl-AMP ligase</fullName>
    </submittedName>
</protein>
<dbReference type="PANTHER" id="PTHR43767">
    <property type="entry name" value="LONG-CHAIN-FATTY-ACID--COA LIGASE"/>
    <property type="match status" value="1"/>
</dbReference>
<dbReference type="PROSITE" id="PS00455">
    <property type="entry name" value="AMP_BINDING"/>
    <property type="match status" value="1"/>
</dbReference>
<dbReference type="InterPro" id="IPR020845">
    <property type="entry name" value="AMP-binding_CS"/>
</dbReference>
<feature type="domain" description="AMP-binding enzyme C-terminal" evidence="4">
    <location>
        <begin position="435"/>
        <end position="510"/>
    </location>
</feature>